<dbReference type="EnsemblMetazoa" id="MDOA002095-RA">
    <property type="protein sequence ID" value="MDOA002095-PA"/>
    <property type="gene ID" value="MDOA002095"/>
</dbReference>
<dbReference type="KEGG" id="mde:101892051"/>
<feature type="signal peptide" evidence="1">
    <location>
        <begin position="1"/>
        <end position="21"/>
    </location>
</feature>
<evidence type="ECO:0000256" key="1">
    <source>
        <dbReference type="SAM" id="SignalP"/>
    </source>
</evidence>
<organism evidence="2">
    <name type="scientific">Musca domestica</name>
    <name type="common">House fly</name>
    <dbReference type="NCBI Taxonomy" id="7370"/>
    <lineage>
        <taxon>Eukaryota</taxon>
        <taxon>Metazoa</taxon>
        <taxon>Ecdysozoa</taxon>
        <taxon>Arthropoda</taxon>
        <taxon>Hexapoda</taxon>
        <taxon>Insecta</taxon>
        <taxon>Pterygota</taxon>
        <taxon>Neoptera</taxon>
        <taxon>Endopterygota</taxon>
        <taxon>Diptera</taxon>
        <taxon>Brachycera</taxon>
        <taxon>Muscomorpha</taxon>
        <taxon>Muscoidea</taxon>
        <taxon>Muscidae</taxon>
        <taxon>Musca</taxon>
    </lineage>
</organism>
<dbReference type="VEuPathDB" id="VectorBase:MDOA002095"/>
<keyword evidence="1" id="KW-0732">Signal</keyword>
<evidence type="ECO:0000313" key="2">
    <source>
        <dbReference type="EnsemblMetazoa" id="MDOA002095-PA"/>
    </source>
</evidence>
<accession>A0A1I8M7N2</accession>
<dbReference type="RefSeq" id="XP_005185394.2">
    <property type="nucleotide sequence ID" value="XM_005185337.4"/>
</dbReference>
<feature type="chain" id="PRO_5044559970" evidence="1">
    <location>
        <begin position="22"/>
        <end position="197"/>
    </location>
</feature>
<dbReference type="VEuPathDB" id="VectorBase:MDOMA2_016416"/>
<name>A0A1I8M7N2_MUSDO</name>
<sequence length="197" mass="21721">MSKLNVVLLFVVVVAINSASAALPSPLEVLTGTLKNMNQIRNTLFCLAHSCDPFAIQKAILIDDVSEFELKQRTIKPETKADRVMKLSSVVAEASKKLLAIDPNCKNPSYTCPTPHPISLPKEIYDFENAMGNILAYSKCTTLADFPEIISLLSDSVEYIENNRDSSGTSFQRVVPAVELVARGFKNICDRRGQMVQ</sequence>
<dbReference type="OrthoDB" id="10552141at2759"/>
<proteinExistence type="predicted"/>
<reference evidence="2" key="1">
    <citation type="submission" date="2020-05" db="UniProtKB">
        <authorList>
            <consortium name="EnsemblMetazoa"/>
        </authorList>
    </citation>
    <scope>IDENTIFICATION</scope>
    <source>
        <strain evidence="2">Aabys</strain>
    </source>
</reference>
<protein>
    <submittedName>
        <fullName evidence="2">Uncharacterized protein</fullName>
    </submittedName>
</protein>
<dbReference type="AlphaFoldDB" id="A0A1I8M7N2"/>
<gene>
    <name evidence="2" type="primary">101892051</name>
</gene>